<evidence type="ECO:0000256" key="1">
    <source>
        <dbReference type="SAM" id="MobiDB-lite"/>
    </source>
</evidence>
<feature type="compositionally biased region" description="Basic and acidic residues" evidence="1">
    <location>
        <begin position="87"/>
        <end position="98"/>
    </location>
</feature>
<accession>A0A8S4S3I9</accession>
<gene>
    <name evidence="2" type="primary">jg17736</name>
    <name evidence="2" type="ORF">PAEG_LOCUS21830</name>
</gene>
<keyword evidence="3" id="KW-1185">Reference proteome</keyword>
<proteinExistence type="predicted"/>
<dbReference type="OrthoDB" id="10520951at2759"/>
<reference evidence="2" key="1">
    <citation type="submission" date="2022-03" db="EMBL/GenBank/DDBJ databases">
        <authorList>
            <person name="Lindestad O."/>
        </authorList>
    </citation>
    <scope>NUCLEOTIDE SEQUENCE</scope>
</reference>
<evidence type="ECO:0000313" key="3">
    <source>
        <dbReference type="Proteomes" id="UP000838756"/>
    </source>
</evidence>
<comment type="caution">
    <text evidence="2">The sequence shown here is derived from an EMBL/GenBank/DDBJ whole genome shotgun (WGS) entry which is preliminary data.</text>
</comment>
<dbReference type="Proteomes" id="UP000838756">
    <property type="component" value="Unassembled WGS sequence"/>
</dbReference>
<feature type="region of interest" description="Disordered" evidence="1">
    <location>
        <begin position="77"/>
        <end position="98"/>
    </location>
</feature>
<feature type="region of interest" description="Disordered" evidence="1">
    <location>
        <begin position="1"/>
        <end position="26"/>
    </location>
</feature>
<feature type="compositionally biased region" description="Polar residues" evidence="1">
    <location>
        <begin position="1"/>
        <end position="10"/>
    </location>
</feature>
<organism evidence="2 3">
    <name type="scientific">Pararge aegeria aegeria</name>
    <dbReference type="NCBI Taxonomy" id="348720"/>
    <lineage>
        <taxon>Eukaryota</taxon>
        <taxon>Metazoa</taxon>
        <taxon>Ecdysozoa</taxon>
        <taxon>Arthropoda</taxon>
        <taxon>Hexapoda</taxon>
        <taxon>Insecta</taxon>
        <taxon>Pterygota</taxon>
        <taxon>Neoptera</taxon>
        <taxon>Endopterygota</taxon>
        <taxon>Lepidoptera</taxon>
        <taxon>Glossata</taxon>
        <taxon>Ditrysia</taxon>
        <taxon>Papilionoidea</taxon>
        <taxon>Nymphalidae</taxon>
        <taxon>Satyrinae</taxon>
        <taxon>Satyrini</taxon>
        <taxon>Parargina</taxon>
        <taxon>Pararge</taxon>
    </lineage>
</organism>
<dbReference type="AlphaFoldDB" id="A0A8S4S3I9"/>
<sequence length="98" mass="10565">MRVPKTSVSDTGPYGESLEPEQANVVDWNDSHNLTLTVHMFNTYEEKKIKASSEIGRGGAPRGAHKLPLAGIEPALAAPAAANTEKLTPETKRLLTQL</sequence>
<name>A0A8S4S3I9_9NEOP</name>
<protein>
    <submittedName>
        <fullName evidence="2">Jg17736 protein</fullName>
    </submittedName>
</protein>
<evidence type="ECO:0000313" key="2">
    <source>
        <dbReference type="EMBL" id="CAH2248964.1"/>
    </source>
</evidence>
<dbReference type="EMBL" id="CAKXAJ010025990">
    <property type="protein sequence ID" value="CAH2248964.1"/>
    <property type="molecule type" value="Genomic_DNA"/>
</dbReference>